<evidence type="ECO:0008006" key="3">
    <source>
        <dbReference type="Google" id="ProtNLM"/>
    </source>
</evidence>
<accession>A0ABY8BIS3</accession>
<gene>
    <name evidence="1" type="ORF">PX653_05695</name>
</gene>
<organism evidence="1 2">
    <name type="scientific">Pseudoduganella chitinolytica</name>
    <dbReference type="NCBI Taxonomy" id="34070"/>
    <lineage>
        <taxon>Bacteria</taxon>
        <taxon>Pseudomonadati</taxon>
        <taxon>Pseudomonadota</taxon>
        <taxon>Betaproteobacteria</taxon>
        <taxon>Burkholderiales</taxon>
        <taxon>Oxalobacteraceae</taxon>
        <taxon>Telluria group</taxon>
        <taxon>Pseudoduganella</taxon>
    </lineage>
</organism>
<evidence type="ECO:0000313" key="2">
    <source>
        <dbReference type="Proteomes" id="UP001216510"/>
    </source>
</evidence>
<evidence type="ECO:0000313" key="1">
    <source>
        <dbReference type="EMBL" id="WEF34264.1"/>
    </source>
</evidence>
<keyword evidence="2" id="KW-1185">Reference proteome</keyword>
<proteinExistence type="predicted"/>
<reference evidence="1 2" key="1">
    <citation type="submission" date="2023-02" db="EMBL/GenBank/DDBJ databases">
        <title>Gemone sequence of Telluria chitinolytica ACM 3522T.</title>
        <authorList>
            <person name="Frediansyah A."/>
            <person name="Miess H."/>
            <person name="Gross H."/>
        </authorList>
    </citation>
    <scope>NUCLEOTIDE SEQUENCE [LARGE SCALE GENOMIC DNA]</scope>
    <source>
        <strain evidence="1 2">ACM 3522</strain>
    </source>
</reference>
<protein>
    <recommendedName>
        <fullName evidence="3">Group-specific protein</fullName>
    </recommendedName>
</protein>
<dbReference type="Proteomes" id="UP001216510">
    <property type="component" value="Chromosome"/>
</dbReference>
<dbReference type="RefSeq" id="WP_277416943.1">
    <property type="nucleotide sequence ID" value="NZ_CP119083.1"/>
</dbReference>
<dbReference type="EMBL" id="CP119083">
    <property type="protein sequence ID" value="WEF34264.1"/>
    <property type="molecule type" value="Genomic_DNA"/>
</dbReference>
<sequence length="189" mass="21950">MTNLEETLGPATPELLEPDNVLAVVRYRGEIQYRLSDRENWILDWAKRRQEFVTAGHAMPALRDMALQRSGIAILDQDTVELFLGAPGVHRIDPDFLRKSLLERFDSAGSWWDVEFLFPIAFVDFDNRRFAGFYQDGPRLERYVPDDWSGEFADFANTYPEDIYPSAAKFWILDGKDLLRELIERGRDS</sequence>
<name>A0ABY8BIS3_9BURK</name>